<dbReference type="Pfam" id="PF01835">
    <property type="entry name" value="MG2"/>
    <property type="match status" value="1"/>
</dbReference>
<dbReference type="EMBL" id="JAHQCR010000052">
    <property type="protein sequence ID" value="MBU9722421.1"/>
    <property type="molecule type" value="Genomic_DNA"/>
</dbReference>
<comment type="cofactor">
    <cofactor evidence="1">
        <name>Ca(2+)</name>
        <dbReference type="ChEBI" id="CHEBI:29108"/>
    </cofactor>
</comment>
<feature type="domain" description="Big-1" evidence="13">
    <location>
        <begin position="451"/>
        <end position="550"/>
    </location>
</feature>
<keyword evidence="7 10" id="KW-0378">Hydrolase</keyword>
<gene>
    <name evidence="14" type="ORF">KS407_13365</name>
</gene>
<evidence type="ECO:0000256" key="2">
    <source>
        <dbReference type="ARBA" id="ARBA00004613"/>
    </source>
</evidence>
<evidence type="ECO:0000313" key="15">
    <source>
        <dbReference type="Proteomes" id="UP000790580"/>
    </source>
</evidence>
<organism evidence="14 15">
    <name type="scientific">Evansella alkalicola</name>
    <dbReference type="NCBI Taxonomy" id="745819"/>
    <lineage>
        <taxon>Bacteria</taxon>
        <taxon>Bacillati</taxon>
        <taxon>Bacillota</taxon>
        <taxon>Bacilli</taxon>
        <taxon>Bacillales</taxon>
        <taxon>Bacillaceae</taxon>
        <taxon>Evansella</taxon>
    </lineage>
</organism>
<evidence type="ECO:0000256" key="3">
    <source>
        <dbReference type="ARBA" id="ARBA00010116"/>
    </source>
</evidence>
<dbReference type="CDD" id="cd07484">
    <property type="entry name" value="Peptidases_S8_Thermitase_like"/>
    <property type="match status" value="1"/>
</dbReference>
<feature type="active site" description="Charge relay system" evidence="10">
    <location>
        <position position="201"/>
    </location>
</feature>
<evidence type="ECO:0000256" key="5">
    <source>
        <dbReference type="ARBA" id="ARBA00022525"/>
    </source>
</evidence>
<proteinExistence type="inferred from homology"/>
<dbReference type="InterPro" id="IPR050131">
    <property type="entry name" value="Peptidase_S8_subtilisin-like"/>
</dbReference>
<evidence type="ECO:0000256" key="8">
    <source>
        <dbReference type="ARBA" id="ARBA00022825"/>
    </source>
</evidence>
<dbReference type="PROSITE" id="PS00138">
    <property type="entry name" value="SUBTILASE_SER"/>
    <property type="match status" value="1"/>
</dbReference>
<dbReference type="PANTHER" id="PTHR43806:SF11">
    <property type="entry name" value="CEREVISIN-RELATED"/>
    <property type="match status" value="1"/>
</dbReference>
<comment type="subcellular location">
    <subcellularLocation>
        <location evidence="2">Secreted</location>
    </subcellularLocation>
</comment>
<dbReference type="PROSITE" id="PS51892">
    <property type="entry name" value="SUBTILASE"/>
    <property type="match status" value="1"/>
</dbReference>
<dbReference type="SUPFAM" id="SSF49373">
    <property type="entry name" value="Invasin/intimin cell-adhesion fragments"/>
    <property type="match status" value="2"/>
</dbReference>
<feature type="compositionally biased region" description="Polar residues" evidence="11">
    <location>
        <begin position="450"/>
        <end position="461"/>
    </location>
</feature>
<dbReference type="Proteomes" id="UP000790580">
    <property type="component" value="Unassembled WGS sequence"/>
</dbReference>
<dbReference type="InterPro" id="IPR034084">
    <property type="entry name" value="Thermitase-like_dom"/>
</dbReference>
<reference evidence="14 15" key="1">
    <citation type="submission" date="2021-06" db="EMBL/GenBank/DDBJ databases">
        <title>Bacillus sp. RD4P76, an endophyte from a halophyte.</title>
        <authorList>
            <person name="Sun J.-Q."/>
        </authorList>
    </citation>
    <scope>NUCLEOTIDE SEQUENCE [LARGE SCALE GENOMIC DNA]</scope>
    <source>
        <strain evidence="14 15">JCM 17098</strain>
    </source>
</reference>
<dbReference type="RefSeq" id="WP_088073724.1">
    <property type="nucleotide sequence ID" value="NZ_JAHQCR010000052.1"/>
</dbReference>
<evidence type="ECO:0000256" key="7">
    <source>
        <dbReference type="ARBA" id="ARBA00022801"/>
    </source>
</evidence>
<name>A0ABS6JV47_9BACI</name>
<dbReference type="InterPro" id="IPR000209">
    <property type="entry name" value="Peptidase_S8/S53_dom"/>
</dbReference>
<keyword evidence="6 10" id="KW-0645">Protease</keyword>
<dbReference type="Pfam" id="PF00082">
    <property type="entry name" value="Peptidase_S8"/>
    <property type="match status" value="1"/>
</dbReference>
<evidence type="ECO:0000256" key="9">
    <source>
        <dbReference type="ARBA" id="ARBA00022837"/>
    </source>
</evidence>
<evidence type="ECO:0000256" key="4">
    <source>
        <dbReference type="ARBA" id="ARBA00011073"/>
    </source>
</evidence>
<dbReference type="Gene3D" id="2.60.40.10">
    <property type="entry name" value="Immunoglobulins"/>
    <property type="match status" value="2"/>
</dbReference>
<dbReference type="InterPro" id="IPR015500">
    <property type="entry name" value="Peptidase_S8_subtilisin-rel"/>
</dbReference>
<accession>A0ABS6JV47</accession>
<dbReference type="InterPro" id="IPR036852">
    <property type="entry name" value="Peptidase_S8/S53_dom_sf"/>
</dbReference>
<evidence type="ECO:0000256" key="12">
    <source>
        <dbReference type="SAM" id="SignalP"/>
    </source>
</evidence>
<evidence type="ECO:0000313" key="14">
    <source>
        <dbReference type="EMBL" id="MBU9722421.1"/>
    </source>
</evidence>
<dbReference type="InterPro" id="IPR041033">
    <property type="entry name" value="SpaA_PFL_dom_1"/>
</dbReference>
<feature type="chain" id="PRO_5046898368" evidence="12">
    <location>
        <begin position="26"/>
        <end position="656"/>
    </location>
</feature>
<evidence type="ECO:0000256" key="11">
    <source>
        <dbReference type="SAM" id="MobiDB-lite"/>
    </source>
</evidence>
<dbReference type="InterPro" id="IPR023828">
    <property type="entry name" value="Peptidase_S8_Ser-AS"/>
</dbReference>
<dbReference type="Pfam" id="PF17802">
    <property type="entry name" value="SpaA"/>
    <property type="match status" value="1"/>
</dbReference>
<sequence>MKKLLTLSILTLAMLVGFFSVNAFADNEVQKEEHKYIEGQLIVSVEMDGKENSLKGQLNSTTELLQDNAELKKKGFVVADSLLEEKTSDSQSVFSDSFVEKAAKKTGFVYLMEYSTAEYDSIKTAKKELEETLNELGLKVRYVSENFVVELLETEAVAEADENKIAPLMHRNQEWHYGMINAPDAWGITTGSSNVRMAVLDTGIDSSHPSLRNLVDTSLGRSYVGGNPEDRQGHGTHVAGTIASYGNVSGVMQNASLISVKVLGDDGSGSTYGIQQGVLYAASINADVINMSLGGGGYSQGFSDAIDTAVANGTVVIAASGNDGRASISYPAAYEGAIAVGSVTSSGSRSNFSNYGNGLELMAPGSSIYSTYPNGQYRTLSGTSMAAPHAAGVAGLVRAVDPSLSVSEVRGILADTAQYAGGSHQYGNGIVDAYAAVQAAGGSGGAPAPSETNTSVSTNGSVFERGDDVTMTASVTDGSGNGLQGATVNFTITRPNGSTVTNTATTNSSGNATWTIGSNSQTALGTYEVTAETTLSGYESSSDTTSFSFSNQAQTQQTVTDVSTNSNYYVRGQNVTVSAEVRDQDGAALSNATVSFTITRPNGSTVTNTGTTNSAGVATWTVSTSGATATGTYQVTAETSLTNYEGSSDSTSFYVY</sequence>
<dbReference type="InterPro" id="IPR003344">
    <property type="entry name" value="Big_1_dom"/>
</dbReference>
<dbReference type="PROSITE" id="PS00137">
    <property type="entry name" value="SUBTILASE_HIS"/>
    <property type="match status" value="1"/>
</dbReference>
<keyword evidence="5" id="KW-0964">Secreted</keyword>
<keyword evidence="12" id="KW-0732">Signal</keyword>
<dbReference type="InterPro" id="IPR008964">
    <property type="entry name" value="Invasin/intimin_cell_adhesion"/>
</dbReference>
<feature type="region of interest" description="Disordered" evidence="11">
    <location>
        <begin position="442"/>
        <end position="463"/>
    </location>
</feature>
<evidence type="ECO:0000256" key="1">
    <source>
        <dbReference type="ARBA" id="ARBA00001913"/>
    </source>
</evidence>
<dbReference type="InterPro" id="IPR013783">
    <property type="entry name" value="Ig-like_fold"/>
</dbReference>
<keyword evidence="8 10" id="KW-0720">Serine protease</keyword>
<dbReference type="SUPFAM" id="SSF52743">
    <property type="entry name" value="Subtilisin-like"/>
    <property type="match status" value="1"/>
</dbReference>
<dbReference type="Gene3D" id="3.40.50.200">
    <property type="entry name" value="Peptidase S8/S53 domain"/>
    <property type="match status" value="1"/>
</dbReference>
<evidence type="ECO:0000256" key="6">
    <source>
        <dbReference type="ARBA" id="ARBA00022670"/>
    </source>
</evidence>
<dbReference type="PROSITE" id="PS51127">
    <property type="entry name" value="BIG1"/>
    <property type="match status" value="2"/>
</dbReference>
<feature type="signal peptide" evidence="12">
    <location>
        <begin position="1"/>
        <end position="25"/>
    </location>
</feature>
<keyword evidence="15" id="KW-1185">Reference proteome</keyword>
<comment type="similarity">
    <text evidence="4 10">Belongs to the peptidase S8 family.</text>
</comment>
<dbReference type="InterPro" id="IPR022398">
    <property type="entry name" value="Peptidase_S8_His-AS"/>
</dbReference>
<dbReference type="PANTHER" id="PTHR43806">
    <property type="entry name" value="PEPTIDASE S8"/>
    <property type="match status" value="1"/>
</dbReference>
<comment type="caution">
    <text evidence="14">The sequence shown here is derived from an EMBL/GenBank/DDBJ whole genome shotgun (WGS) entry which is preliminary data.</text>
</comment>
<comment type="similarity">
    <text evidence="3">Belongs to the intimin/invasin family.</text>
</comment>
<evidence type="ECO:0000256" key="10">
    <source>
        <dbReference type="PROSITE-ProRule" id="PRU01240"/>
    </source>
</evidence>
<dbReference type="SMART" id="SM00634">
    <property type="entry name" value="BID_1"/>
    <property type="match status" value="2"/>
</dbReference>
<keyword evidence="9" id="KW-0106">Calcium</keyword>
<dbReference type="PRINTS" id="PR00723">
    <property type="entry name" value="SUBTILISIN"/>
</dbReference>
<feature type="active site" description="Charge relay system" evidence="10">
    <location>
        <position position="384"/>
    </location>
</feature>
<feature type="active site" description="Charge relay system" evidence="10">
    <location>
        <position position="234"/>
    </location>
</feature>
<feature type="domain" description="Big-1" evidence="13">
    <location>
        <begin position="552"/>
        <end position="656"/>
    </location>
</feature>
<protein>
    <submittedName>
        <fullName evidence="14">S8 family serine peptidase</fullName>
    </submittedName>
</protein>
<dbReference type="InterPro" id="IPR002890">
    <property type="entry name" value="MG2"/>
</dbReference>
<evidence type="ECO:0000259" key="13">
    <source>
        <dbReference type="PROSITE" id="PS51127"/>
    </source>
</evidence>